<protein>
    <submittedName>
        <fullName evidence="1">Uncharacterized protein</fullName>
    </submittedName>
</protein>
<name>A0A075AZV8_ROZAC</name>
<dbReference type="EMBL" id="KE560733">
    <property type="protein sequence ID" value="EPZ35876.1"/>
    <property type="molecule type" value="Genomic_DNA"/>
</dbReference>
<accession>A0A075AZV8</accession>
<sequence length="148" mass="17187">MFKKRATAPFPNKFLDVMKAKSEDKSIEALQKYSHGPFMPRHKVESLKNKGTVLTLRMMDDYDKNEMIREEHRMDKIMRKLVSTDPFVVGTVVKKDALNAGFLDPGPYEKMRYGSETFRDIKTSMNVAKKDFCGIVPPIELFDNYKKQ</sequence>
<reference evidence="1 3" key="1">
    <citation type="journal article" date="2013" name="Curr. Biol.">
        <title>Shared signatures of parasitism and phylogenomics unite Cryptomycota and microsporidia.</title>
        <authorList>
            <person name="James T.Y."/>
            <person name="Pelin A."/>
            <person name="Bonen L."/>
            <person name="Ahrendt S."/>
            <person name="Sain D."/>
            <person name="Corradi N."/>
            <person name="Stajich J.E."/>
        </authorList>
    </citation>
    <scope>NUCLEOTIDE SEQUENCE [LARGE SCALE GENOMIC DNA]</scope>
    <source>
        <strain evidence="1 3">CSF55</strain>
        <strain evidence="1 3">CSF55</strain>
    </source>
</reference>
<dbReference type="EMBL" id="ML004938">
    <property type="protein sequence ID" value="RKP21656.1"/>
    <property type="molecule type" value="Genomic_DNA"/>
</dbReference>
<evidence type="ECO:0000313" key="2">
    <source>
        <dbReference type="EMBL" id="RKP21656.1"/>
    </source>
</evidence>
<dbReference type="Proteomes" id="UP000030755">
    <property type="component" value="Unassembled WGS sequence"/>
</dbReference>
<gene>
    <name evidence="1" type="ORF">O9G_005955</name>
    <name evidence="2" type="ORF">ROZALSC1DRAFT_26942</name>
</gene>
<reference evidence="2" key="3">
    <citation type="submission" date="2018-08" db="EMBL/GenBank/DDBJ databases">
        <title>Leveraging single-cell genomics to expand the Fungal Tree of Life.</title>
        <authorList>
            <consortium name="DOE Joint Genome Institute"/>
            <person name="Ahrendt S.R."/>
            <person name="Quandt C.A."/>
            <person name="Ciobanu D."/>
            <person name="Clum A."/>
            <person name="Salamov A."/>
            <person name="Andreopoulos B."/>
            <person name="Cheng J.-F."/>
            <person name="Woyke T."/>
            <person name="Pelin A."/>
            <person name="Henrissat B."/>
            <person name="Reynolds N."/>
            <person name="Benny G.L."/>
            <person name="Smith M.E."/>
            <person name="James T.Y."/>
            <person name="Grigoriev I.V."/>
        </authorList>
    </citation>
    <scope>NUCLEOTIDE SEQUENCE</scope>
    <source>
        <strain evidence="2">CSF55</strain>
    </source>
</reference>
<organism evidence="1 3">
    <name type="scientific">Rozella allomycis (strain CSF55)</name>
    <dbReference type="NCBI Taxonomy" id="988480"/>
    <lineage>
        <taxon>Eukaryota</taxon>
        <taxon>Fungi</taxon>
        <taxon>Fungi incertae sedis</taxon>
        <taxon>Cryptomycota</taxon>
        <taxon>Cryptomycota incertae sedis</taxon>
        <taxon>Rozella</taxon>
    </lineage>
</organism>
<dbReference type="AlphaFoldDB" id="A0A075AZV8"/>
<reference evidence="4" key="2">
    <citation type="journal article" date="2018" name="Nat. Microbiol.">
        <title>Leveraging single-cell genomics to expand the fungal tree of life.</title>
        <authorList>
            <person name="Ahrendt S.R."/>
            <person name="Quandt C.A."/>
            <person name="Ciobanu D."/>
            <person name="Clum A."/>
            <person name="Salamov A."/>
            <person name="Andreopoulos B."/>
            <person name="Cheng J.F."/>
            <person name="Woyke T."/>
            <person name="Pelin A."/>
            <person name="Henrissat B."/>
            <person name="Reynolds N.K."/>
            <person name="Benny G.L."/>
            <person name="Smith M.E."/>
            <person name="James T.Y."/>
            <person name="Grigoriev I.V."/>
        </authorList>
    </citation>
    <scope>NUCLEOTIDE SEQUENCE [LARGE SCALE GENOMIC DNA]</scope>
    <source>
        <strain evidence="4">CSF55</strain>
    </source>
</reference>
<dbReference type="Proteomes" id="UP000281549">
    <property type="component" value="Unassembled WGS sequence"/>
</dbReference>
<keyword evidence="3" id="KW-1185">Reference proteome</keyword>
<evidence type="ECO:0000313" key="1">
    <source>
        <dbReference type="EMBL" id="EPZ35876.1"/>
    </source>
</evidence>
<evidence type="ECO:0000313" key="4">
    <source>
        <dbReference type="Proteomes" id="UP000281549"/>
    </source>
</evidence>
<proteinExistence type="predicted"/>
<dbReference type="HOGENOM" id="CLU_1759850_0_0_1"/>
<evidence type="ECO:0000313" key="3">
    <source>
        <dbReference type="Proteomes" id="UP000030755"/>
    </source>
</evidence>